<dbReference type="PANTHER" id="PTHR43235">
    <property type="entry name" value="GLUTAMINE AMIDOTRANSFERASE PB2B2.05-RELATED"/>
    <property type="match status" value="1"/>
</dbReference>
<dbReference type="Pfam" id="PF07722">
    <property type="entry name" value="Peptidase_C26"/>
    <property type="match status" value="1"/>
</dbReference>
<dbReference type="Gene3D" id="3.40.50.880">
    <property type="match status" value="1"/>
</dbReference>
<evidence type="ECO:0000313" key="2">
    <source>
        <dbReference type="Proteomes" id="UP000033115"/>
    </source>
</evidence>
<dbReference type="Proteomes" id="UP000033115">
    <property type="component" value="Chromosome"/>
</dbReference>
<name>A0A0E3JRQ8_CLOSL</name>
<evidence type="ECO:0000313" key="1">
    <source>
        <dbReference type="EMBL" id="AKA71848.1"/>
    </source>
</evidence>
<protein>
    <submittedName>
        <fullName evidence="1">Peptidase C26</fullName>
    </submittedName>
</protein>
<dbReference type="InterPro" id="IPR044668">
    <property type="entry name" value="PuuD-like"/>
</dbReference>
<dbReference type="STRING" id="1548.CSCA_4723"/>
<dbReference type="GO" id="GO:0005829">
    <property type="term" value="C:cytosol"/>
    <property type="evidence" value="ECO:0007669"/>
    <property type="project" value="TreeGrafter"/>
</dbReference>
<keyword evidence="2" id="KW-1185">Reference proteome</keyword>
<dbReference type="GO" id="GO:0006598">
    <property type="term" value="P:polyamine catabolic process"/>
    <property type="evidence" value="ECO:0007669"/>
    <property type="project" value="TreeGrafter"/>
</dbReference>
<dbReference type="CDD" id="cd01745">
    <property type="entry name" value="GATase1_2"/>
    <property type="match status" value="1"/>
</dbReference>
<dbReference type="RefSeq" id="WP_029162127.1">
    <property type="nucleotide sequence ID" value="NZ_CP009933.1"/>
</dbReference>
<organism evidence="1 2">
    <name type="scientific">Clostridium scatologenes</name>
    <dbReference type="NCBI Taxonomy" id="1548"/>
    <lineage>
        <taxon>Bacteria</taxon>
        <taxon>Bacillati</taxon>
        <taxon>Bacillota</taxon>
        <taxon>Clostridia</taxon>
        <taxon>Eubacteriales</taxon>
        <taxon>Clostridiaceae</taxon>
        <taxon>Clostridium</taxon>
    </lineage>
</organism>
<dbReference type="FunFam" id="3.40.50.880:FF:000030">
    <property type="entry name" value="Gamma-glutamyl-gamma-aminobutyrate hydrolase PuuD"/>
    <property type="match status" value="1"/>
</dbReference>
<dbReference type="KEGG" id="csq:CSCA_4723"/>
<dbReference type="EMBL" id="CP009933">
    <property type="protein sequence ID" value="AKA71848.1"/>
    <property type="molecule type" value="Genomic_DNA"/>
</dbReference>
<accession>A0A0E3JRQ8</accession>
<dbReference type="PROSITE" id="PS51273">
    <property type="entry name" value="GATASE_TYPE_1"/>
    <property type="match status" value="1"/>
</dbReference>
<proteinExistence type="predicted"/>
<dbReference type="InterPro" id="IPR011697">
    <property type="entry name" value="Peptidase_C26"/>
</dbReference>
<dbReference type="PANTHER" id="PTHR43235:SF1">
    <property type="entry name" value="GLUTAMINE AMIDOTRANSFERASE PB2B2.05-RELATED"/>
    <property type="match status" value="1"/>
</dbReference>
<dbReference type="SUPFAM" id="SSF52317">
    <property type="entry name" value="Class I glutamine amidotransferase-like"/>
    <property type="match status" value="1"/>
</dbReference>
<reference evidence="1 2" key="1">
    <citation type="journal article" date="2015" name="J. Biotechnol.">
        <title>Complete genome sequence of a malodorant-producing acetogen, Clostridium scatologenes ATCC 25775(T).</title>
        <authorList>
            <person name="Zhu Z."/>
            <person name="Guo T."/>
            <person name="Zheng H."/>
            <person name="Song T."/>
            <person name="Ouyang P."/>
            <person name="Xie J."/>
        </authorList>
    </citation>
    <scope>NUCLEOTIDE SEQUENCE [LARGE SCALE GENOMIC DNA]</scope>
    <source>
        <strain evidence="1 2">ATCC 25775</strain>
    </source>
</reference>
<dbReference type="InterPro" id="IPR029062">
    <property type="entry name" value="Class_I_gatase-like"/>
</dbReference>
<dbReference type="GO" id="GO:0033969">
    <property type="term" value="F:gamma-glutamyl-gamma-aminobutyrate hydrolase activity"/>
    <property type="evidence" value="ECO:0007669"/>
    <property type="project" value="TreeGrafter"/>
</dbReference>
<dbReference type="HOGENOM" id="CLU_030756_2_0_9"/>
<dbReference type="AlphaFoldDB" id="A0A0E3JRQ8"/>
<gene>
    <name evidence="1" type="ORF">CSCA_4723</name>
</gene>
<sequence length="261" mass="29152">MKPVIGICADYSYGLNGVYEGFGCGFDYQIAANDYVKVVEKAGGIPVIIPVFNDLNNVGNVIDIVDGIIFAGGADIEPKHYGQYIGTKIGKIIPERDKQELQLAKNIIENTEIPILGVCRGYQLLNVVCGGTLYQDLSEIPLELRNNKIINHSMKGSPKYNPVHEVEINEKSRFYRIFNKKTMSVNSYHHQAIKDLADNFNVSTISPDGIVEAIELKSENRFVVGVQWHPEMLSECNDEQLLIFKALINACKEYKILHCAS</sequence>